<dbReference type="InterPro" id="IPR036390">
    <property type="entry name" value="WH_DNA-bd_sf"/>
</dbReference>
<dbReference type="Gene3D" id="3.30.420.40">
    <property type="match status" value="2"/>
</dbReference>
<keyword evidence="2" id="KW-0418">Kinase</keyword>
<reference evidence="3" key="1">
    <citation type="journal article" date="2019" name="Int. J. Syst. Evol. Microbiol.">
        <title>The Global Catalogue of Microorganisms (GCM) 10K type strain sequencing project: providing services to taxonomists for standard genome sequencing and annotation.</title>
        <authorList>
            <consortium name="The Broad Institute Genomics Platform"/>
            <consortium name="The Broad Institute Genome Sequencing Center for Infectious Disease"/>
            <person name="Wu L."/>
            <person name="Ma J."/>
        </authorList>
    </citation>
    <scope>NUCLEOTIDE SEQUENCE [LARGE SCALE GENOMIC DNA]</scope>
    <source>
        <strain evidence="3">JCM 3115</strain>
    </source>
</reference>
<dbReference type="Pfam" id="PF00480">
    <property type="entry name" value="ROK"/>
    <property type="match status" value="1"/>
</dbReference>
<gene>
    <name evidence="2" type="ORF">GCM10010140_10950</name>
</gene>
<dbReference type="SUPFAM" id="SSF53067">
    <property type="entry name" value="Actin-like ATPase domain"/>
    <property type="match status" value="1"/>
</dbReference>
<evidence type="ECO:0000313" key="2">
    <source>
        <dbReference type="EMBL" id="GGP83802.1"/>
    </source>
</evidence>
<evidence type="ECO:0000256" key="1">
    <source>
        <dbReference type="ARBA" id="ARBA00006479"/>
    </source>
</evidence>
<dbReference type="RefSeq" id="WP_189245339.1">
    <property type="nucleotide sequence ID" value="NZ_BMQJ01000002.1"/>
</dbReference>
<protein>
    <submittedName>
        <fullName evidence="2">Sugar kinase</fullName>
    </submittedName>
</protein>
<dbReference type="PANTHER" id="PTHR18964">
    <property type="entry name" value="ROK (REPRESSOR, ORF, KINASE) FAMILY"/>
    <property type="match status" value="1"/>
</dbReference>
<dbReference type="Gene3D" id="1.10.10.10">
    <property type="entry name" value="Winged helix-like DNA-binding domain superfamily/Winged helix DNA-binding domain"/>
    <property type="match status" value="1"/>
</dbReference>
<evidence type="ECO:0000313" key="3">
    <source>
        <dbReference type="Proteomes" id="UP000611554"/>
    </source>
</evidence>
<dbReference type="InterPro" id="IPR036388">
    <property type="entry name" value="WH-like_DNA-bd_sf"/>
</dbReference>
<proteinExistence type="inferred from homology"/>
<dbReference type="SUPFAM" id="SSF46785">
    <property type="entry name" value="Winged helix' DNA-binding domain"/>
    <property type="match status" value="1"/>
</dbReference>
<dbReference type="InterPro" id="IPR000600">
    <property type="entry name" value="ROK"/>
</dbReference>
<dbReference type="GO" id="GO:0016301">
    <property type="term" value="F:kinase activity"/>
    <property type="evidence" value="ECO:0007669"/>
    <property type="project" value="UniProtKB-KW"/>
</dbReference>
<dbReference type="InterPro" id="IPR043129">
    <property type="entry name" value="ATPase_NBD"/>
</dbReference>
<accession>A0ABQ2QL81</accession>
<organism evidence="2 3">
    <name type="scientific">Streptosporangium pseudovulgare</name>
    <dbReference type="NCBI Taxonomy" id="35765"/>
    <lineage>
        <taxon>Bacteria</taxon>
        <taxon>Bacillati</taxon>
        <taxon>Actinomycetota</taxon>
        <taxon>Actinomycetes</taxon>
        <taxon>Streptosporangiales</taxon>
        <taxon>Streptosporangiaceae</taxon>
        <taxon>Streptosporangium</taxon>
    </lineage>
</organism>
<keyword evidence="2" id="KW-0808">Transferase</keyword>
<dbReference type="EMBL" id="BMQJ01000002">
    <property type="protein sequence ID" value="GGP83802.1"/>
    <property type="molecule type" value="Genomic_DNA"/>
</dbReference>
<keyword evidence="3" id="KW-1185">Reference proteome</keyword>
<dbReference type="PANTHER" id="PTHR18964:SF149">
    <property type="entry name" value="BIFUNCTIONAL UDP-N-ACETYLGLUCOSAMINE 2-EPIMERASE_N-ACETYLMANNOSAMINE KINASE"/>
    <property type="match status" value="1"/>
</dbReference>
<dbReference type="Proteomes" id="UP000611554">
    <property type="component" value="Unassembled WGS sequence"/>
</dbReference>
<comment type="caution">
    <text evidence="2">The sequence shown here is derived from an EMBL/GenBank/DDBJ whole genome shotgun (WGS) entry which is preliminary data.</text>
</comment>
<name>A0ABQ2QL81_9ACTN</name>
<sequence>MRAGPSQEEIRRHNLGALLRHVHLGGPTSRAELTSRMGLNRSTIMALTADLTAAGLVREELPRETGRAGRPSLVVRPESARVYVFAFDVGVDRLVAARVGLGGAILDRRETVRRRGPFSLEEIVGPLAGFARQMRRKTRPDTVCVGAAAAFSGGVNRGNGVVRFGPNMGPAEDVPFAEEMTRRLAFGMPVKVGNDANLAALAEHSRGVGVGCRDLIYLHGDVGVGGGIIVNGQLLGGHAGFGGEIGHMVVNPKGRLCGCGSLGCLEAEVGERTLLEAAGRVPGAVSVATGPGAVPVAAGPGAVSIAAGSGADGHETPRSGADGRRERLIGRDAVRAVVDAADRGDIVAQAALSRVGDWLGLGVANLVNVFNPEMVIFGGMLREVYLGSAAQVRSRLAVDALSASREGLRLRTSALGDDATLMGAAELAFAPVLADPLEALARAGS</sequence>
<comment type="similarity">
    <text evidence="1">Belongs to the ROK (NagC/XylR) family.</text>
</comment>